<dbReference type="GeneID" id="92815577"/>
<name>G5H9S7_9BACT</name>
<dbReference type="PATRIC" id="fig|742725.3.peg.1474"/>
<feature type="domain" description="Cupin type-2" evidence="1">
    <location>
        <begin position="40"/>
        <end position="102"/>
    </location>
</feature>
<dbReference type="Proteomes" id="UP000006008">
    <property type="component" value="Unassembled WGS sequence"/>
</dbReference>
<dbReference type="RefSeq" id="WP_009134198.1">
    <property type="nucleotide sequence ID" value="NZ_CP102250.1"/>
</dbReference>
<evidence type="ECO:0000313" key="2">
    <source>
        <dbReference type="EMBL" id="EHB91343.1"/>
    </source>
</evidence>
<dbReference type="AlphaFoldDB" id="G5H9S7"/>
<dbReference type="HOGENOM" id="CLU_141446_2_0_10"/>
<evidence type="ECO:0000259" key="1">
    <source>
        <dbReference type="Pfam" id="PF07883"/>
    </source>
</evidence>
<evidence type="ECO:0000313" key="3">
    <source>
        <dbReference type="Proteomes" id="UP000006008"/>
    </source>
</evidence>
<protein>
    <recommendedName>
        <fullName evidence="1">Cupin type-2 domain-containing protein</fullName>
    </recommendedName>
</protein>
<dbReference type="CDD" id="cd02230">
    <property type="entry name" value="cupin_HP0902-like"/>
    <property type="match status" value="1"/>
</dbReference>
<gene>
    <name evidence="2" type="ORF">HMPREF9450_01392</name>
</gene>
<dbReference type="EMBL" id="ADLD01000013">
    <property type="protein sequence ID" value="EHB91343.1"/>
    <property type="molecule type" value="Genomic_DNA"/>
</dbReference>
<reference evidence="2 3" key="1">
    <citation type="submission" date="2011-08" db="EMBL/GenBank/DDBJ databases">
        <title>The Genome Sequence of Alistipes indistinctus YIT 12060.</title>
        <authorList>
            <consortium name="The Broad Institute Genome Sequencing Platform"/>
            <person name="Earl A."/>
            <person name="Ward D."/>
            <person name="Feldgarden M."/>
            <person name="Gevers D."/>
            <person name="Morotomi M."/>
            <person name="Young S.K."/>
            <person name="Zeng Q."/>
            <person name="Gargeya S."/>
            <person name="Fitzgerald M."/>
            <person name="Haas B."/>
            <person name="Abouelleil A."/>
            <person name="Alvarado L."/>
            <person name="Arachchi H.M."/>
            <person name="Berlin A."/>
            <person name="Brown A."/>
            <person name="Chapman S.B."/>
            <person name="Chen Z."/>
            <person name="Dunbar C."/>
            <person name="Freedman E."/>
            <person name="Gearin G."/>
            <person name="Gellesch M."/>
            <person name="Goldberg J."/>
            <person name="Griggs A."/>
            <person name="Gujja S."/>
            <person name="Heiman D."/>
            <person name="Howarth C."/>
            <person name="Larson L."/>
            <person name="Lui A."/>
            <person name="MacDonald P.J.P."/>
            <person name="Montmayeur A."/>
            <person name="Murphy C."/>
            <person name="Neiman D."/>
            <person name="Pearson M."/>
            <person name="Priest M."/>
            <person name="Roberts A."/>
            <person name="Saif S."/>
            <person name="Shea T."/>
            <person name="Shenoy N."/>
            <person name="Sisk P."/>
            <person name="Stolte C."/>
            <person name="Sykes S."/>
            <person name="Wortman J."/>
            <person name="Nusbaum C."/>
            <person name="Birren B."/>
        </authorList>
    </citation>
    <scope>NUCLEOTIDE SEQUENCE [LARGE SCALE GENOMIC DNA]</scope>
    <source>
        <strain evidence="2 3">YIT 12060</strain>
    </source>
</reference>
<organism evidence="2 3">
    <name type="scientific">Alistipes indistinctus YIT 12060</name>
    <dbReference type="NCBI Taxonomy" id="742725"/>
    <lineage>
        <taxon>Bacteria</taxon>
        <taxon>Pseudomonadati</taxon>
        <taxon>Bacteroidota</taxon>
        <taxon>Bacteroidia</taxon>
        <taxon>Bacteroidales</taxon>
        <taxon>Rikenellaceae</taxon>
        <taxon>Alistipes</taxon>
    </lineage>
</organism>
<dbReference type="OrthoDB" id="1121052at2"/>
<keyword evidence="3" id="KW-1185">Reference proteome</keyword>
<dbReference type="SUPFAM" id="SSF51182">
    <property type="entry name" value="RmlC-like cupins"/>
    <property type="match status" value="1"/>
</dbReference>
<dbReference type="eggNOG" id="COG1917">
    <property type="taxonomic scope" value="Bacteria"/>
</dbReference>
<comment type="caution">
    <text evidence="2">The sequence shown here is derived from an EMBL/GenBank/DDBJ whole genome shotgun (WGS) entry which is preliminary data.</text>
</comment>
<dbReference type="Pfam" id="PF07883">
    <property type="entry name" value="Cupin_2"/>
    <property type="match status" value="1"/>
</dbReference>
<dbReference type="PANTHER" id="PTHR37694">
    <property type="entry name" value="SLR8022 PROTEIN"/>
    <property type="match status" value="1"/>
</dbReference>
<proteinExistence type="predicted"/>
<dbReference type="InterPro" id="IPR014710">
    <property type="entry name" value="RmlC-like_jellyroll"/>
</dbReference>
<dbReference type="PANTHER" id="PTHR37694:SF1">
    <property type="entry name" value="SLR8022 PROTEIN"/>
    <property type="match status" value="1"/>
</dbReference>
<dbReference type="STRING" id="742725.HMPREF9450_01392"/>
<accession>G5H9S7</accession>
<sequence>MKETFPKSSVMIMADMVGYADGGVVSKQVLKNDAGNITLFSFDEGQGLSEHTAPFDALVQNLEGEVEIVLAGQPLRLKRGESVIMPAGVKHSLRAVTRFKMLLTMIRD</sequence>
<dbReference type="InterPro" id="IPR013096">
    <property type="entry name" value="Cupin_2"/>
</dbReference>
<dbReference type="Gene3D" id="2.60.120.10">
    <property type="entry name" value="Jelly Rolls"/>
    <property type="match status" value="1"/>
</dbReference>
<dbReference type="InterPro" id="IPR011051">
    <property type="entry name" value="RmlC_Cupin_sf"/>
</dbReference>